<dbReference type="KEGG" id="aup:AsAng_0020730"/>
<accession>A0A916DRM9</accession>
<name>A0A916DRM9_9BACT</name>
<dbReference type="EMBL" id="AP026867">
    <property type="protein sequence ID" value="BDS11361.1"/>
    <property type="molecule type" value="Genomic_DNA"/>
</dbReference>
<gene>
    <name evidence="1" type="ORF">AsAng_0020730</name>
</gene>
<evidence type="ECO:0000313" key="2">
    <source>
        <dbReference type="Proteomes" id="UP001060919"/>
    </source>
</evidence>
<organism evidence="1 2">
    <name type="scientific">Aureispira anguillae</name>
    <dbReference type="NCBI Taxonomy" id="2864201"/>
    <lineage>
        <taxon>Bacteria</taxon>
        <taxon>Pseudomonadati</taxon>
        <taxon>Bacteroidota</taxon>
        <taxon>Saprospiria</taxon>
        <taxon>Saprospirales</taxon>
        <taxon>Saprospiraceae</taxon>
        <taxon>Aureispira</taxon>
    </lineage>
</organism>
<keyword evidence="2" id="KW-1185">Reference proteome</keyword>
<protein>
    <submittedName>
        <fullName evidence="1">Uncharacterized protein</fullName>
    </submittedName>
</protein>
<dbReference type="AlphaFoldDB" id="A0A916DRM9"/>
<evidence type="ECO:0000313" key="1">
    <source>
        <dbReference type="EMBL" id="BDS11361.1"/>
    </source>
</evidence>
<sequence length="42" mass="4798">MAKIGYSLAKMNINFGKNKHLSVRQQGYFCGTLTIELIFLFT</sequence>
<dbReference type="Proteomes" id="UP001060919">
    <property type="component" value="Chromosome"/>
</dbReference>
<reference evidence="1" key="1">
    <citation type="submission" date="2022-09" db="EMBL/GenBank/DDBJ databases">
        <title>Aureispira anguillicida sp. nov., isolated from Leptocephalus of Japanese eel Anguilla japonica.</title>
        <authorList>
            <person name="Yuasa K."/>
            <person name="Mekata T."/>
            <person name="Ikunari K."/>
        </authorList>
    </citation>
    <scope>NUCLEOTIDE SEQUENCE</scope>
    <source>
        <strain evidence="1">EL160426</strain>
    </source>
</reference>
<proteinExistence type="predicted"/>